<name>A0A382H0L8_9ZZZZ</name>
<evidence type="ECO:0000256" key="6">
    <source>
        <dbReference type="ARBA" id="ARBA00022679"/>
    </source>
</evidence>
<accession>A0A382H0L8</accession>
<dbReference type="NCBIfam" id="TIGR00080">
    <property type="entry name" value="pimt"/>
    <property type="match status" value="1"/>
</dbReference>
<dbReference type="Gene3D" id="3.40.50.150">
    <property type="entry name" value="Vaccinia Virus protein VP39"/>
    <property type="match status" value="1"/>
</dbReference>
<keyword evidence="6" id="KW-0808">Transferase</keyword>
<evidence type="ECO:0000256" key="1">
    <source>
        <dbReference type="ARBA" id="ARBA00004496"/>
    </source>
</evidence>
<dbReference type="EC" id="2.1.1.77" evidence="3"/>
<dbReference type="Pfam" id="PF01135">
    <property type="entry name" value="PCMT"/>
    <property type="match status" value="1"/>
</dbReference>
<comment type="subcellular location">
    <subcellularLocation>
        <location evidence="1">Cytoplasm</location>
    </subcellularLocation>
</comment>
<dbReference type="PANTHER" id="PTHR11579:SF0">
    <property type="entry name" value="PROTEIN-L-ISOASPARTATE(D-ASPARTATE) O-METHYLTRANSFERASE"/>
    <property type="match status" value="1"/>
</dbReference>
<evidence type="ECO:0000256" key="3">
    <source>
        <dbReference type="ARBA" id="ARBA00011890"/>
    </source>
</evidence>
<protein>
    <recommendedName>
        <fullName evidence="3">protein-L-isoaspartate(D-aspartate) O-methyltransferase</fullName>
        <ecNumber evidence="3">2.1.1.77</ecNumber>
    </recommendedName>
</protein>
<dbReference type="GO" id="GO:0004719">
    <property type="term" value="F:protein-L-isoaspartate (D-aspartate) O-methyltransferase activity"/>
    <property type="evidence" value="ECO:0007669"/>
    <property type="project" value="UniProtKB-EC"/>
</dbReference>
<dbReference type="PANTHER" id="PTHR11579">
    <property type="entry name" value="PROTEIN-L-ISOASPARTATE O-METHYLTRANSFERASE"/>
    <property type="match status" value="1"/>
</dbReference>
<proteinExistence type="inferred from homology"/>
<dbReference type="GO" id="GO:0032259">
    <property type="term" value="P:methylation"/>
    <property type="evidence" value="ECO:0007669"/>
    <property type="project" value="UniProtKB-KW"/>
</dbReference>
<dbReference type="FunFam" id="3.40.50.150:FF:000010">
    <property type="entry name" value="Protein-L-isoaspartate O-methyltransferase"/>
    <property type="match status" value="1"/>
</dbReference>
<evidence type="ECO:0000256" key="5">
    <source>
        <dbReference type="ARBA" id="ARBA00022603"/>
    </source>
</evidence>
<evidence type="ECO:0000256" key="2">
    <source>
        <dbReference type="ARBA" id="ARBA00005369"/>
    </source>
</evidence>
<dbReference type="HAMAP" id="MF_00090">
    <property type="entry name" value="PIMT"/>
    <property type="match status" value="1"/>
</dbReference>
<evidence type="ECO:0000256" key="7">
    <source>
        <dbReference type="ARBA" id="ARBA00022691"/>
    </source>
</evidence>
<dbReference type="NCBIfam" id="NF001453">
    <property type="entry name" value="PRK00312.1"/>
    <property type="match status" value="1"/>
</dbReference>
<dbReference type="SUPFAM" id="SSF53335">
    <property type="entry name" value="S-adenosyl-L-methionine-dependent methyltransferases"/>
    <property type="match status" value="1"/>
</dbReference>
<keyword evidence="7" id="KW-0949">S-adenosyl-L-methionine</keyword>
<dbReference type="EMBL" id="UINC01058465">
    <property type="protein sequence ID" value="SVB80754.1"/>
    <property type="molecule type" value="Genomic_DNA"/>
</dbReference>
<dbReference type="InterPro" id="IPR000682">
    <property type="entry name" value="PCMT"/>
</dbReference>
<evidence type="ECO:0000313" key="8">
    <source>
        <dbReference type="EMBL" id="SVB80754.1"/>
    </source>
</evidence>
<dbReference type="InterPro" id="IPR029063">
    <property type="entry name" value="SAM-dependent_MTases_sf"/>
</dbReference>
<keyword evidence="4" id="KW-0963">Cytoplasm</keyword>
<dbReference type="GO" id="GO:0005737">
    <property type="term" value="C:cytoplasm"/>
    <property type="evidence" value="ECO:0007669"/>
    <property type="project" value="UniProtKB-SubCell"/>
</dbReference>
<dbReference type="CDD" id="cd02440">
    <property type="entry name" value="AdoMet_MTases"/>
    <property type="match status" value="1"/>
</dbReference>
<organism evidence="8">
    <name type="scientific">marine metagenome</name>
    <dbReference type="NCBI Taxonomy" id="408172"/>
    <lineage>
        <taxon>unclassified sequences</taxon>
        <taxon>metagenomes</taxon>
        <taxon>ecological metagenomes</taxon>
    </lineage>
</organism>
<sequence length="223" mass="24853">VELTEQAIQAYAGQRRKMIEEQISGRGIKDLSVIEVLSRVPRHLFVNSSLQHRAYGDCPLPIGENQTISQPYIVALMTEVLQLKGGERVLEIGTGSGYQTAILAELASQVFTIERIKPLVQKTKELLEGLRYQNIVFKTFDGTYGWRDQSPFDAILVSAATPSIPTALIEQLADKGRLVAPVGERESQDLIVLNKNGDQMVRRKIGNCKFVPLIGKFAWSEEK</sequence>
<gene>
    <name evidence="8" type="ORF">METZ01_LOCUS233608</name>
</gene>
<reference evidence="8" key="1">
    <citation type="submission" date="2018-05" db="EMBL/GenBank/DDBJ databases">
        <authorList>
            <person name="Lanie J.A."/>
            <person name="Ng W.-L."/>
            <person name="Kazmierczak K.M."/>
            <person name="Andrzejewski T.M."/>
            <person name="Davidsen T.M."/>
            <person name="Wayne K.J."/>
            <person name="Tettelin H."/>
            <person name="Glass J.I."/>
            <person name="Rusch D."/>
            <person name="Podicherti R."/>
            <person name="Tsui H.-C.T."/>
            <person name="Winkler M.E."/>
        </authorList>
    </citation>
    <scope>NUCLEOTIDE SEQUENCE</scope>
</reference>
<evidence type="ECO:0000256" key="4">
    <source>
        <dbReference type="ARBA" id="ARBA00022490"/>
    </source>
</evidence>
<comment type="similarity">
    <text evidence="2">Belongs to the methyltransferase superfamily. L-isoaspartyl/D-aspartyl protein methyltransferase family.</text>
</comment>
<feature type="non-terminal residue" evidence="8">
    <location>
        <position position="1"/>
    </location>
</feature>
<dbReference type="AlphaFoldDB" id="A0A382H0L8"/>
<keyword evidence="5" id="KW-0489">Methyltransferase</keyword>